<dbReference type="InterPro" id="IPR026960">
    <property type="entry name" value="RVT-Znf"/>
</dbReference>
<dbReference type="Gramene" id="Jr01_10490_p1">
    <property type="protein sequence ID" value="cds.Jr01_10490_p1"/>
    <property type="gene ID" value="Jr01_10490"/>
</dbReference>
<gene>
    <name evidence="2" type="ORF">F2P56_000977</name>
</gene>
<reference evidence="2" key="1">
    <citation type="submission" date="2015-10" db="EMBL/GenBank/DDBJ databases">
        <authorList>
            <person name="Martinez-Garcia P.J."/>
            <person name="Crepeau M.W."/>
            <person name="Puiu D."/>
            <person name="Gonzalez-Ibeas D."/>
            <person name="Whalen J."/>
            <person name="Stevens K."/>
            <person name="Paul R."/>
            <person name="Butterfield T."/>
            <person name="Britton M."/>
            <person name="Reagan R."/>
            <person name="Chakraborty S."/>
            <person name="Walawage S.L."/>
            <person name="Vasquez-Gross H.A."/>
            <person name="Cardeno C."/>
            <person name="Famula R."/>
            <person name="Pratt K."/>
            <person name="Kuruganti S."/>
            <person name="Aradhya M.K."/>
            <person name="Leslie C.A."/>
            <person name="Dandekar A.M."/>
            <person name="Salzberg S.L."/>
            <person name="Wegrzyn J.L."/>
            <person name="Langley C.H."/>
            <person name="Neale D.B."/>
        </authorList>
    </citation>
    <scope>NUCLEOTIDE SEQUENCE</scope>
    <source>
        <tissue evidence="2">Leaves</tissue>
    </source>
</reference>
<evidence type="ECO:0000313" key="2">
    <source>
        <dbReference type="EMBL" id="KAF5480212.1"/>
    </source>
</evidence>
<feature type="domain" description="Reverse transcriptase zinc-binding" evidence="1">
    <location>
        <begin position="40"/>
        <end position="100"/>
    </location>
</feature>
<protein>
    <recommendedName>
        <fullName evidence="1">Reverse transcriptase zinc-binding domain-containing protein</fullName>
    </recommendedName>
</protein>
<name>A0A833XY96_JUGRE</name>
<organism evidence="2 3">
    <name type="scientific">Juglans regia</name>
    <name type="common">English walnut</name>
    <dbReference type="NCBI Taxonomy" id="51240"/>
    <lineage>
        <taxon>Eukaryota</taxon>
        <taxon>Viridiplantae</taxon>
        <taxon>Streptophyta</taxon>
        <taxon>Embryophyta</taxon>
        <taxon>Tracheophyta</taxon>
        <taxon>Spermatophyta</taxon>
        <taxon>Magnoliopsida</taxon>
        <taxon>eudicotyledons</taxon>
        <taxon>Gunneridae</taxon>
        <taxon>Pentapetalae</taxon>
        <taxon>rosids</taxon>
        <taxon>fabids</taxon>
        <taxon>Fagales</taxon>
        <taxon>Juglandaceae</taxon>
        <taxon>Juglans</taxon>
    </lineage>
</organism>
<dbReference type="Pfam" id="PF13966">
    <property type="entry name" value="zf-RVT"/>
    <property type="match status" value="1"/>
</dbReference>
<evidence type="ECO:0000313" key="3">
    <source>
        <dbReference type="Proteomes" id="UP000619265"/>
    </source>
</evidence>
<proteinExistence type="predicted"/>
<reference evidence="2" key="2">
    <citation type="submission" date="2020-03" db="EMBL/GenBank/DDBJ databases">
        <title>Walnut 2.0.</title>
        <authorList>
            <person name="Marrano A."/>
            <person name="Britton M."/>
            <person name="Zimin A.V."/>
            <person name="Zaini P.A."/>
            <person name="Workman R."/>
            <person name="Puiu D."/>
            <person name="Bianco L."/>
            <person name="Allen B.J."/>
            <person name="Troggio M."/>
            <person name="Leslie C.A."/>
            <person name="Timp W."/>
            <person name="Dendekar A."/>
            <person name="Salzberg S.L."/>
            <person name="Neale D.B."/>
        </authorList>
    </citation>
    <scope>NUCLEOTIDE SEQUENCE</scope>
    <source>
        <tissue evidence="2">Leaves</tissue>
    </source>
</reference>
<sequence>MVILGEQVQWNINFSRVAQDWEVGNFEDFLSLMYSIKPSNQRADVLWWLPTSKASLGKILTTDNLRKYKVIIMDWYNICKKVGEMVDHLFLHCEIAIVLWNEVFSRLEVAWVIPATVAALLTSWTNLRGIQQIKAVWKMVPICILWCLWQERNERTFEDKERTIEELRALFTRTLCTWAIAI</sequence>
<accession>A0A833XY96</accession>
<dbReference type="Proteomes" id="UP000619265">
    <property type="component" value="Unassembled WGS sequence"/>
</dbReference>
<evidence type="ECO:0000259" key="1">
    <source>
        <dbReference type="Pfam" id="PF13966"/>
    </source>
</evidence>
<dbReference type="AlphaFoldDB" id="A0A833XY96"/>
<comment type="caution">
    <text evidence="2">The sequence shown here is derived from an EMBL/GenBank/DDBJ whole genome shotgun (WGS) entry which is preliminary data.</text>
</comment>
<dbReference type="EMBL" id="LIHL02000001">
    <property type="protein sequence ID" value="KAF5480212.1"/>
    <property type="molecule type" value="Genomic_DNA"/>
</dbReference>